<evidence type="ECO:0000256" key="1">
    <source>
        <dbReference type="ARBA" id="ARBA00004141"/>
    </source>
</evidence>
<comment type="subcellular location">
    <subcellularLocation>
        <location evidence="1">Membrane</location>
        <topology evidence="1">Multi-pass membrane protein</topology>
    </subcellularLocation>
</comment>
<organism evidence="6 7">
    <name type="scientific">Purpureocillium lavendulum</name>
    <dbReference type="NCBI Taxonomy" id="1247861"/>
    <lineage>
        <taxon>Eukaryota</taxon>
        <taxon>Fungi</taxon>
        <taxon>Dikarya</taxon>
        <taxon>Ascomycota</taxon>
        <taxon>Pezizomycotina</taxon>
        <taxon>Sordariomycetes</taxon>
        <taxon>Hypocreomycetidae</taxon>
        <taxon>Hypocreales</taxon>
        <taxon>Ophiocordycipitaceae</taxon>
        <taxon>Purpureocillium</taxon>
    </lineage>
</organism>
<keyword evidence="3 5" id="KW-1133">Transmembrane helix</keyword>
<feature type="transmembrane region" description="Helical" evidence="5">
    <location>
        <begin position="53"/>
        <end position="76"/>
    </location>
</feature>
<proteinExistence type="predicted"/>
<keyword evidence="7" id="KW-1185">Reference proteome</keyword>
<sequence>MPSLKQIVARETALFLAFTAGDLSAWTVPYTLFAVGSAPVSASASLSSSTGTAVSLIAAAALLLPALWTTLFLYAYTLFTQALSPDEDRLNKPHRPVPAGLVSPCGALARCLAVAVAHLALSTYSGVAHDALLAAGATVWAAMTTTMRWGGGHWLGKNTLALGATVVAMLSGASGVARSSCPCTVPTTPGSPYGHGYNVGRGRPGVGDNAVDVVTTRHVLGLGVYAALAVHMQDLRDQDGDAAAGRRTLPLVLGDGPARLVMALVLVPAAWAVATTTLSTLAMDLRVPSWPAAAVFVVVVVAALHGLLCWRLLARRTRAADHDTHMIGTYIFCLLTALSSLERLGVVTSMRPAENAVIHAMSLRGAMTTVLDLLFTKK</sequence>
<evidence type="ECO:0000313" key="7">
    <source>
        <dbReference type="Proteomes" id="UP001163105"/>
    </source>
</evidence>
<feature type="transmembrane region" description="Helical" evidence="5">
    <location>
        <begin position="260"/>
        <end position="283"/>
    </location>
</feature>
<feature type="transmembrane region" description="Helical" evidence="5">
    <location>
        <begin position="289"/>
        <end position="313"/>
    </location>
</feature>
<dbReference type="InterPro" id="IPR000537">
    <property type="entry name" value="UbiA_prenyltransferase"/>
</dbReference>
<comment type="caution">
    <text evidence="6">The sequence shown here is derived from an EMBL/GenBank/DDBJ whole genome shotgun (WGS) entry which is preliminary data.</text>
</comment>
<evidence type="ECO:0000256" key="3">
    <source>
        <dbReference type="ARBA" id="ARBA00022989"/>
    </source>
</evidence>
<dbReference type="AlphaFoldDB" id="A0AB34FUU1"/>
<dbReference type="GO" id="GO:0016787">
    <property type="term" value="F:hydrolase activity"/>
    <property type="evidence" value="ECO:0007669"/>
    <property type="project" value="UniProtKB-KW"/>
</dbReference>
<gene>
    <name evidence="6" type="ORF">O9K51_03829</name>
</gene>
<dbReference type="GO" id="GO:0016765">
    <property type="term" value="F:transferase activity, transferring alkyl or aryl (other than methyl) groups"/>
    <property type="evidence" value="ECO:0007669"/>
    <property type="project" value="InterPro"/>
</dbReference>
<dbReference type="GO" id="GO:0016020">
    <property type="term" value="C:membrane"/>
    <property type="evidence" value="ECO:0007669"/>
    <property type="project" value="UniProtKB-SubCell"/>
</dbReference>
<evidence type="ECO:0000313" key="6">
    <source>
        <dbReference type="EMBL" id="KAJ6442654.1"/>
    </source>
</evidence>
<evidence type="ECO:0000256" key="2">
    <source>
        <dbReference type="ARBA" id="ARBA00022692"/>
    </source>
</evidence>
<dbReference type="PANTHER" id="PTHR42723:SF1">
    <property type="entry name" value="CHLOROPHYLL SYNTHASE, CHLOROPLASTIC"/>
    <property type="match status" value="1"/>
</dbReference>
<keyword evidence="4 5" id="KW-0472">Membrane</keyword>
<dbReference type="PANTHER" id="PTHR42723">
    <property type="entry name" value="CHLOROPHYLL SYNTHASE"/>
    <property type="match status" value="1"/>
</dbReference>
<evidence type="ECO:0000256" key="5">
    <source>
        <dbReference type="SAM" id="Phobius"/>
    </source>
</evidence>
<dbReference type="EMBL" id="JAQHRD010000003">
    <property type="protein sequence ID" value="KAJ6442654.1"/>
    <property type="molecule type" value="Genomic_DNA"/>
</dbReference>
<dbReference type="Pfam" id="PF01040">
    <property type="entry name" value="UbiA"/>
    <property type="match status" value="1"/>
</dbReference>
<name>A0AB34FUU1_9HYPO</name>
<keyword evidence="6" id="KW-0378">Hydrolase</keyword>
<protein>
    <submittedName>
        <fullName evidence="6">Carboxylic ester hydrolase</fullName>
    </submittedName>
</protein>
<accession>A0AB34FUU1</accession>
<reference evidence="6" key="1">
    <citation type="submission" date="2023-01" db="EMBL/GenBank/DDBJ databases">
        <title>The growth and conidiation of Purpureocillium lavendulum are regulated by nitrogen source and histone H3K14 acetylation.</title>
        <authorList>
            <person name="Tang P."/>
            <person name="Han J."/>
            <person name="Zhang C."/>
            <person name="Tang P."/>
            <person name="Qi F."/>
            <person name="Zhang K."/>
            <person name="Liang L."/>
        </authorList>
    </citation>
    <scope>NUCLEOTIDE SEQUENCE</scope>
    <source>
        <strain evidence="6">YMF1.00683</strain>
    </source>
</reference>
<feature type="transmembrane region" description="Helical" evidence="5">
    <location>
        <begin position="12"/>
        <end position="33"/>
    </location>
</feature>
<evidence type="ECO:0000256" key="4">
    <source>
        <dbReference type="ARBA" id="ARBA00023136"/>
    </source>
</evidence>
<keyword evidence="2 5" id="KW-0812">Transmembrane</keyword>
<dbReference type="Proteomes" id="UP001163105">
    <property type="component" value="Unassembled WGS sequence"/>
</dbReference>
<dbReference type="InterPro" id="IPR050475">
    <property type="entry name" value="Prenyltransferase_related"/>
</dbReference>